<dbReference type="AlphaFoldDB" id="A0AAE0MV22"/>
<reference evidence="1" key="2">
    <citation type="submission" date="2023-06" db="EMBL/GenBank/DDBJ databases">
        <authorList>
            <consortium name="Lawrence Berkeley National Laboratory"/>
            <person name="Haridas S."/>
            <person name="Hensen N."/>
            <person name="Bonometti L."/>
            <person name="Westerberg I."/>
            <person name="Brannstrom I.O."/>
            <person name="Guillou S."/>
            <person name="Cros-Aarteil S."/>
            <person name="Calhoun S."/>
            <person name="Kuo A."/>
            <person name="Mondo S."/>
            <person name="Pangilinan J."/>
            <person name="Riley R."/>
            <person name="Labutti K."/>
            <person name="Andreopoulos B."/>
            <person name="Lipzen A."/>
            <person name="Chen C."/>
            <person name="Yanf M."/>
            <person name="Daum C."/>
            <person name="Ng V."/>
            <person name="Clum A."/>
            <person name="Steindorff A."/>
            <person name="Ohm R."/>
            <person name="Martin F."/>
            <person name="Silar P."/>
            <person name="Natvig D."/>
            <person name="Lalanne C."/>
            <person name="Gautier V."/>
            <person name="Ament-Velasquez S.L."/>
            <person name="Kruys A."/>
            <person name="Hutchinson M.I."/>
            <person name="Powell A.J."/>
            <person name="Barry K."/>
            <person name="Miller A.N."/>
            <person name="Grigoriev I.V."/>
            <person name="Debuchy R."/>
            <person name="Gladieux P."/>
            <person name="Thoren M.H."/>
            <person name="Johannesson H."/>
        </authorList>
    </citation>
    <scope>NUCLEOTIDE SEQUENCE</scope>
    <source>
        <strain evidence="1">CBS 560.94</strain>
    </source>
</reference>
<evidence type="ECO:0000313" key="1">
    <source>
        <dbReference type="EMBL" id="KAK3352117.1"/>
    </source>
</evidence>
<dbReference type="GeneID" id="87866641"/>
<evidence type="ECO:0000313" key="2">
    <source>
        <dbReference type="Proteomes" id="UP001278500"/>
    </source>
</evidence>
<name>A0AAE0MV22_9PEZI</name>
<organism evidence="1 2">
    <name type="scientific">Neurospora tetraspora</name>
    <dbReference type="NCBI Taxonomy" id="94610"/>
    <lineage>
        <taxon>Eukaryota</taxon>
        <taxon>Fungi</taxon>
        <taxon>Dikarya</taxon>
        <taxon>Ascomycota</taxon>
        <taxon>Pezizomycotina</taxon>
        <taxon>Sordariomycetes</taxon>
        <taxon>Sordariomycetidae</taxon>
        <taxon>Sordariales</taxon>
        <taxon>Sordariaceae</taxon>
        <taxon>Neurospora</taxon>
    </lineage>
</organism>
<accession>A0AAE0MV22</accession>
<gene>
    <name evidence="1" type="ORF">B0H65DRAFT_547093</name>
</gene>
<protein>
    <submittedName>
        <fullName evidence="1">Uncharacterized protein</fullName>
    </submittedName>
</protein>
<reference evidence="1" key="1">
    <citation type="journal article" date="2023" name="Mol. Phylogenet. Evol.">
        <title>Genome-scale phylogeny and comparative genomics of the fungal order Sordariales.</title>
        <authorList>
            <person name="Hensen N."/>
            <person name="Bonometti L."/>
            <person name="Westerberg I."/>
            <person name="Brannstrom I.O."/>
            <person name="Guillou S."/>
            <person name="Cros-Aarteil S."/>
            <person name="Calhoun S."/>
            <person name="Haridas S."/>
            <person name="Kuo A."/>
            <person name="Mondo S."/>
            <person name="Pangilinan J."/>
            <person name="Riley R."/>
            <person name="LaButti K."/>
            <person name="Andreopoulos B."/>
            <person name="Lipzen A."/>
            <person name="Chen C."/>
            <person name="Yan M."/>
            <person name="Daum C."/>
            <person name="Ng V."/>
            <person name="Clum A."/>
            <person name="Steindorff A."/>
            <person name="Ohm R.A."/>
            <person name="Martin F."/>
            <person name="Silar P."/>
            <person name="Natvig D.O."/>
            <person name="Lalanne C."/>
            <person name="Gautier V."/>
            <person name="Ament-Velasquez S.L."/>
            <person name="Kruys A."/>
            <person name="Hutchinson M.I."/>
            <person name="Powell A.J."/>
            <person name="Barry K."/>
            <person name="Miller A.N."/>
            <person name="Grigoriev I.V."/>
            <person name="Debuchy R."/>
            <person name="Gladieux P."/>
            <person name="Hiltunen Thoren M."/>
            <person name="Johannesson H."/>
        </authorList>
    </citation>
    <scope>NUCLEOTIDE SEQUENCE</scope>
    <source>
        <strain evidence="1">CBS 560.94</strain>
    </source>
</reference>
<dbReference type="EMBL" id="JAUEPP010000002">
    <property type="protein sequence ID" value="KAK3352117.1"/>
    <property type="molecule type" value="Genomic_DNA"/>
</dbReference>
<dbReference type="Proteomes" id="UP001278500">
    <property type="component" value="Unassembled WGS sequence"/>
</dbReference>
<sequence length="106" mass="11768">MSATNTTTTTTPTPNAIPIKTIIPSHYKTLNLPPTCSGKKYDITLAKEGDREMGEKLGRELKTKGEKAVVRNVNLKGEEVHEGWGEERVVKWTVRPRGPRVRGTNV</sequence>
<proteinExistence type="predicted"/>
<comment type="caution">
    <text evidence="1">The sequence shown here is derived from an EMBL/GenBank/DDBJ whole genome shotgun (WGS) entry which is preliminary data.</text>
</comment>
<dbReference type="RefSeq" id="XP_062685412.1">
    <property type="nucleotide sequence ID" value="XM_062829487.1"/>
</dbReference>
<keyword evidence="2" id="KW-1185">Reference proteome</keyword>